<dbReference type="SMART" id="SM00256">
    <property type="entry name" value="FBOX"/>
    <property type="match status" value="1"/>
</dbReference>
<dbReference type="InterPro" id="IPR036047">
    <property type="entry name" value="F-box-like_dom_sf"/>
</dbReference>
<dbReference type="InterPro" id="IPR032675">
    <property type="entry name" value="LRR_dom_sf"/>
</dbReference>
<dbReference type="SUPFAM" id="SSF81383">
    <property type="entry name" value="F-box domain"/>
    <property type="match status" value="1"/>
</dbReference>
<dbReference type="AlphaFoldDB" id="A0A162VBL5"/>
<dbReference type="OrthoDB" id="2253782at2759"/>
<accession>A0A162VBL5</accession>
<organism evidence="2 3">
    <name type="scientific">Phycomyces blakesleeanus (strain ATCC 8743b / DSM 1359 / FGSC 10004 / NBRC 33097 / NRRL 1555)</name>
    <dbReference type="NCBI Taxonomy" id="763407"/>
    <lineage>
        <taxon>Eukaryota</taxon>
        <taxon>Fungi</taxon>
        <taxon>Fungi incertae sedis</taxon>
        <taxon>Mucoromycota</taxon>
        <taxon>Mucoromycotina</taxon>
        <taxon>Mucoromycetes</taxon>
        <taxon>Mucorales</taxon>
        <taxon>Phycomycetaceae</taxon>
        <taxon>Phycomyces</taxon>
    </lineage>
</organism>
<evidence type="ECO:0000313" key="2">
    <source>
        <dbReference type="EMBL" id="OAD81513.1"/>
    </source>
</evidence>
<gene>
    <name evidence="2" type="ORF">PHYBLDRAFT_139055</name>
</gene>
<name>A0A162VBL5_PHYB8</name>
<protein>
    <recommendedName>
        <fullName evidence="1">F-box domain-containing protein</fullName>
    </recommendedName>
</protein>
<dbReference type="Pfam" id="PF12937">
    <property type="entry name" value="F-box-like"/>
    <property type="match status" value="1"/>
</dbReference>
<sequence>MGYSDLPFEILNQVSDYLSTNDKRSCSLTCKGWRYPFQNALWRYIHINSYRGVQKLIDSIKNHQIVSTTYGLSYLPNLKRLDLERISYKRIYTDITGSDKIWTSLETLKIQCMHNNLKNLSSISVRINPDYDFLPTLDTIPNMAPVSFVTSLNINWDQHSNGSRRRNNWDPLWLYYFGYKYPNLRSLRLNAMTIWPRRLIIDKNETMLSLFKYNPNAFQHLETFVLTHDKHFAISFFALLKVFRELRYPLRHLTLGATQLGDIHASFSIDINRILQFFSETLQSFSIKDFKYIFGDQDQTFKLSSYHLLLTNLCISSIDLVFDVGNILDRCVTLKELELCGKELLIIPNTTAENLKQQQHRLRTLTLGGSVASEVFNYLSLRTGCLLLNMPHTFLKTLNIGQLRYGPSYEETNLYDHSRLTLLSQLNDVSLTDEKIKRSGADLAFRYYRTFQSKKSLENIKQQCLYDEEIGYMDWEFELHKGYGQFRFGKIESIHVICPAYGIQIQKKGYEPSPF</sequence>
<dbReference type="EMBL" id="KV440971">
    <property type="protein sequence ID" value="OAD81513.1"/>
    <property type="molecule type" value="Genomic_DNA"/>
</dbReference>
<proteinExistence type="predicted"/>
<dbReference type="Gene3D" id="3.80.10.10">
    <property type="entry name" value="Ribonuclease Inhibitor"/>
    <property type="match status" value="1"/>
</dbReference>
<evidence type="ECO:0000259" key="1">
    <source>
        <dbReference type="PROSITE" id="PS50181"/>
    </source>
</evidence>
<reference evidence="3" key="1">
    <citation type="submission" date="2015-06" db="EMBL/GenBank/DDBJ databases">
        <title>Expansion of signal transduction pathways in fungi by whole-genome duplication.</title>
        <authorList>
            <consortium name="DOE Joint Genome Institute"/>
            <person name="Corrochano L.M."/>
            <person name="Kuo A."/>
            <person name="Marcet-Houben M."/>
            <person name="Polaino S."/>
            <person name="Salamov A."/>
            <person name="Villalobos J.M."/>
            <person name="Alvarez M.I."/>
            <person name="Avalos J."/>
            <person name="Benito E.P."/>
            <person name="Benoit I."/>
            <person name="Burger G."/>
            <person name="Camino L.P."/>
            <person name="Canovas D."/>
            <person name="Cerda-Olmedo E."/>
            <person name="Cheng J.-F."/>
            <person name="Dominguez A."/>
            <person name="Elias M."/>
            <person name="Eslava A.P."/>
            <person name="Glaser F."/>
            <person name="Grimwood J."/>
            <person name="Gutierrez G."/>
            <person name="Heitman J."/>
            <person name="Henrissat B."/>
            <person name="Iturriaga E.A."/>
            <person name="Lang B.F."/>
            <person name="Lavin J.L."/>
            <person name="Lee S."/>
            <person name="Li W."/>
            <person name="Lindquist E."/>
            <person name="Lopez-Garcia S."/>
            <person name="Luque E.M."/>
            <person name="Marcos A.T."/>
            <person name="Martin J."/>
            <person name="McCluskey K."/>
            <person name="Medina H.R."/>
            <person name="Miralles-Duran A."/>
            <person name="Miyazaki A."/>
            <person name="Munoz-Torres E."/>
            <person name="Oguiza J.A."/>
            <person name="Ohm R."/>
            <person name="Olmedo M."/>
            <person name="Orejas M."/>
            <person name="Ortiz-Castellanos L."/>
            <person name="Pisabarro A.G."/>
            <person name="Rodriguez-Romero J."/>
            <person name="Ruiz-Herrera J."/>
            <person name="Ruiz-Vazquez R."/>
            <person name="Sanz C."/>
            <person name="Schackwitz W."/>
            <person name="Schmutz J."/>
            <person name="Shahriari M."/>
            <person name="Shelest E."/>
            <person name="Silva-Franco F."/>
            <person name="Soanes D."/>
            <person name="Syed K."/>
            <person name="Tagua V.G."/>
            <person name="Talbot N.J."/>
            <person name="Thon M."/>
            <person name="De vries R.P."/>
            <person name="Wiebenga A."/>
            <person name="Yadav J.S."/>
            <person name="Braun E.L."/>
            <person name="Baker S."/>
            <person name="Garre V."/>
            <person name="Horwitz B."/>
            <person name="Torres-Martinez S."/>
            <person name="Idnurm A."/>
            <person name="Herrera-Estrella A."/>
            <person name="Gabaldon T."/>
            <person name="Grigoriev I.V."/>
        </authorList>
    </citation>
    <scope>NUCLEOTIDE SEQUENCE [LARGE SCALE GENOMIC DNA]</scope>
    <source>
        <strain evidence="3">NRRL 1555(-)</strain>
    </source>
</reference>
<dbReference type="RefSeq" id="XP_018299553.1">
    <property type="nucleotide sequence ID" value="XM_018430147.1"/>
</dbReference>
<dbReference type="Proteomes" id="UP000077315">
    <property type="component" value="Unassembled WGS sequence"/>
</dbReference>
<dbReference type="VEuPathDB" id="FungiDB:PHYBLDRAFT_139055"/>
<dbReference type="InterPro" id="IPR001810">
    <property type="entry name" value="F-box_dom"/>
</dbReference>
<dbReference type="InParanoid" id="A0A162VBL5"/>
<keyword evidence="3" id="KW-1185">Reference proteome</keyword>
<dbReference type="GeneID" id="28991053"/>
<evidence type="ECO:0000313" key="3">
    <source>
        <dbReference type="Proteomes" id="UP000077315"/>
    </source>
</evidence>
<dbReference type="PROSITE" id="PS50181">
    <property type="entry name" value="FBOX"/>
    <property type="match status" value="1"/>
</dbReference>
<feature type="domain" description="F-box" evidence="1">
    <location>
        <begin position="1"/>
        <end position="45"/>
    </location>
</feature>